<dbReference type="PANTHER" id="PTHR33977:SF1">
    <property type="entry name" value="ZINC ION BINDING PROTEIN"/>
    <property type="match status" value="1"/>
</dbReference>
<sequence length="708" mass="80804">KTTHYICNRSGVVRSKGGKSKVVTRYCTSFLKAKIFHNGEVSVKFCGEHVGHNVSAALLPLTEADRQSIGHYLNLGLDVPVVLRIIRKQYTDANHRLYWTSAADVRNARKSLSLQPGRLHEDDMQSLSLRYELGVQEDGFRKFEAPTPGNGGSFRVIIITPDQIELIKRYSYRGISIDDTHCTTRYELKLATMMVVDDYGRGLPAAFLLANKMGKEESGLLFEEVKRVDNSFEPRYFLSDDTMSFWNGFRAVFPKAHTTKLLCSWHCQKAVFDKLSSCFGGKSDERRRKLGGWIKTMFTQSNKVEWHKAKCMLLTLLAEYRREHRGCANFDDYFRRYYLSRQEEWAPYNRTAAIANTTMVSERWHRTLKYTLLNRSSNRRADELVQILISAIPAIAREHIVQDERGIIEGKFRAKENIARHRRAVEEAKNVQLTRLKNGEWTIASFTSPEKLYIITVLRCECESKQMHCSLCGVCPMYVSCSCADAVKSGISCKHAHAWALNYDACDNEESVNRDTPCCDEDVSVIEGSGEEAVIEGLEEVVSLSDKRKELVTELQELVDRLSFSWNTRLAVDENRIASLMRTRDLLLQAADEELGALHKPVLIPRRECPKRGRKVLTKQNPVRRMKTQHMQSECAAEYTGNIVADELNICVLCDDTQPPLEDPEDEPIMEGADILWWSCTSCRAWVHRDCMQCRDCPVCDGVFEPTG</sequence>
<evidence type="ECO:0000313" key="4">
    <source>
        <dbReference type="Proteomes" id="UP001176961"/>
    </source>
</evidence>
<accession>A0AA36DT32</accession>
<gene>
    <name evidence="3" type="ORF">CYNAS_LOCUS3555</name>
</gene>
<evidence type="ECO:0000256" key="1">
    <source>
        <dbReference type="PROSITE-ProRule" id="PRU00325"/>
    </source>
</evidence>
<organism evidence="3 4">
    <name type="scientific">Cylicocyclus nassatus</name>
    <name type="common">Nematode worm</name>
    <dbReference type="NCBI Taxonomy" id="53992"/>
    <lineage>
        <taxon>Eukaryota</taxon>
        <taxon>Metazoa</taxon>
        <taxon>Ecdysozoa</taxon>
        <taxon>Nematoda</taxon>
        <taxon>Chromadorea</taxon>
        <taxon>Rhabditida</taxon>
        <taxon>Rhabditina</taxon>
        <taxon>Rhabditomorpha</taxon>
        <taxon>Strongyloidea</taxon>
        <taxon>Strongylidae</taxon>
        <taxon>Cylicocyclus</taxon>
    </lineage>
</organism>
<reference evidence="3" key="1">
    <citation type="submission" date="2023-07" db="EMBL/GenBank/DDBJ databases">
        <authorList>
            <consortium name="CYATHOMIX"/>
        </authorList>
    </citation>
    <scope>NUCLEOTIDE SEQUENCE</scope>
    <source>
        <strain evidence="3">N/A</strain>
    </source>
</reference>
<keyword evidence="1" id="KW-0862">Zinc</keyword>
<dbReference type="Pfam" id="PF10551">
    <property type="entry name" value="MULE"/>
    <property type="match status" value="1"/>
</dbReference>
<keyword evidence="1" id="KW-0479">Metal-binding</keyword>
<dbReference type="GO" id="GO:0008270">
    <property type="term" value="F:zinc ion binding"/>
    <property type="evidence" value="ECO:0007669"/>
    <property type="project" value="UniProtKB-KW"/>
</dbReference>
<dbReference type="InterPro" id="IPR007527">
    <property type="entry name" value="Znf_SWIM"/>
</dbReference>
<dbReference type="PROSITE" id="PS50966">
    <property type="entry name" value="ZF_SWIM"/>
    <property type="match status" value="1"/>
</dbReference>
<dbReference type="EMBL" id="CATQJL010000001">
    <property type="protein sequence ID" value="CAJ0591572.1"/>
    <property type="molecule type" value="Genomic_DNA"/>
</dbReference>
<evidence type="ECO:0000259" key="2">
    <source>
        <dbReference type="PROSITE" id="PS50966"/>
    </source>
</evidence>
<feature type="domain" description="SWIM-type" evidence="2">
    <location>
        <begin position="453"/>
        <end position="504"/>
    </location>
</feature>
<dbReference type="PANTHER" id="PTHR33977">
    <property type="entry name" value="ZINC ION BINDING PROTEIN"/>
    <property type="match status" value="1"/>
</dbReference>
<proteinExistence type="predicted"/>
<evidence type="ECO:0000313" key="3">
    <source>
        <dbReference type="EMBL" id="CAJ0591572.1"/>
    </source>
</evidence>
<dbReference type="AlphaFoldDB" id="A0AA36DT32"/>
<name>A0AA36DT32_CYLNA</name>
<comment type="caution">
    <text evidence="3">The sequence shown here is derived from an EMBL/GenBank/DDBJ whole genome shotgun (WGS) entry which is preliminary data.</text>
</comment>
<keyword evidence="4" id="KW-1185">Reference proteome</keyword>
<dbReference type="Proteomes" id="UP001176961">
    <property type="component" value="Unassembled WGS sequence"/>
</dbReference>
<dbReference type="InterPro" id="IPR018289">
    <property type="entry name" value="MULE_transposase_dom"/>
</dbReference>
<keyword evidence="1" id="KW-0863">Zinc-finger</keyword>
<protein>
    <recommendedName>
        <fullName evidence="2">SWIM-type domain-containing protein</fullName>
    </recommendedName>
</protein>
<feature type="non-terminal residue" evidence="3">
    <location>
        <position position="708"/>
    </location>
</feature>